<name>J3L396_ORYBR</name>
<dbReference type="AlphaFoldDB" id="J3L396"/>
<protein>
    <submittedName>
        <fullName evidence="1">Uncharacterized protein</fullName>
    </submittedName>
</protein>
<dbReference type="Proteomes" id="UP000006038">
    <property type="component" value="Chromosome 1"/>
</dbReference>
<proteinExistence type="predicted"/>
<accession>J3L396</accession>
<organism evidence="1">
    <name type="scientific">Oryza brachyantha</name>
    <name type="common">malo sina</name>
    <dbReference type="NCBI Taxonomy" id="4533"/>
    <lineage>
        <taxon>Eukaryota</taxon>
        <taxon>Viridiplantae</taxon>
        <taxon>Streptophyta</taxon>
        <taxon>Embryophyta</taxon>
        <taxon>Tracheophyta</taxon>
        <taxon>Spermatophyta</taxon>
        <taxon>Magnoliopsida</taxon>
        <taxon>Liliopsida</taxon>
        <taxon>Poales</taxon>
        <taxon>Poaceae</taxon>
        <taxon>BOP clade</taxon>
        <taxon>Oryzoideae</taxon>
        <taxon>Oryzeae</taxon>
        <taxon>Oryzinae</taxon>
        <taxon>Oryza</taxon>
    </lineage>
</organism>
<sequence length="58" mass="6770">HRYDSFRVRNGNGITLSCHAKVQQVGDLTREQRINFFTSYWLHCIQKAICLCLSGRPM</sequence>
<keyword evidence="2" id="KW-1185">Reference proteome</keyword>
<dbReference type="EnsemblPlants" id="OB01G37020.1">
    <property type="protein sequence ID" value="OB01G37020.1"/>
    <property type="gene ID" value="OB01G37020"/>
</dbReference>
<dbReference type="HOGENOM" id="CLU_2985160_0_0_1"/>
<dbReference type="Gramene" id="OB01G37020.1">
    <property type="protein sequence ID" value="OB01G37020.1"/>
    <property type="gene ID" value="OB01G37020"/>
</dbReference>
<reference evidence="1" key="2">
    <citation type="submission" date="2013-04" db="UniProtKB">
        <authorList>
            <consortium name="EnsemblPlants"/>
        </authorList>
    </citation>
    <scope>IDENTIFICATION</scope>
</reference>
<evidence type="ECO:0000313" key="1">
    <source>
        <dbReference type="EnsemblPlants" id="OB01G37020.1"/>
    </source>
</evidence>
<reference evidence="1" key="1">
    <citation type="journal article" date="2013" name="Nat. Commun.">
        <title>Whole-genome sequencing of Oryza brachyantha reveals mechanisms underlying Oryza genome evolution.</title>
        <authorList>
            <person name="Chen J."/>
            <person name="Huang Q."/>
            <person name="Gao D."/>
            <person name="Wang J."/>
            <person name="Lang Y."/>
            <person name="Liu T."/>
            <person name="Li B."/>
            <person name="Bai Z."/>
            <person name="Luis Goicoechea J."/>
            <person name="Liang C."/>
            <person name="Chen C."/>
            <person name="Zhang W."/>
            <person name="Sun S."/>
            <person name="Liao Y."/>
            <person name="Zhang X."/>
            <person name="Yang L."/>
            <person name="Song C."/>
            <person name="Wang M."/>
            <person name="Shi J."/>
            <person name="Liu G."/>
            <person name="Liu J."/>
            <person name="Zhou H."/>
            <person name="Zhou W."/>
            <person name="Yu Q."/>
            <person name="An N."/>
            <person name="Chen Y."/>
            <person name="Cai Q."/>
            <person name="Wang B."/>
            <person name="Liu B."/>
            <person name="Min J."/>
            <person name="Huang Y."/>
            <person name="Wu H."/>
            <person name="Li Z."/>
            <person name="Zhang Y."/>
            <person name="Yin Y."/>
            <person name="Song W."/>
            <person name="Jiang J."/>
            <person name="Jackson S.A."/>
            <person name="Wing R.A."/>
            <person name="Wang J."/>
            <person name="Chen M."/>
        </authorList>
    </citation>
    <scope>NUCLEOTIDE SEQUENCE [LARGE SCALE GENOMIC DNA]</scope>
    <source>
        <strain evidence="1">cv. IRGC 101232</strain>
    </source>
</reference>
<evidence type="ECO:0000313" key="2">
    <source>
        <dbReference type="Proteomes" id="UP000006038"/>
    </source>
</evidence>